<organism evidence="1 2">
    <name type="scientific">Cyclonatronum proteinivorum</name>
    <dbReference type="NCBI Taxonomy" id="1457365"/>
    <lineage>
        <taxon>Bacteria</taxon>
        <taxon>Pseudomonadati</taxon>
        <taxon>Balneolota</taxon>
        <taxon>Balneolia</taxon>
        <taxon>Balneolales</taxon>
        <taxon>Cyclonatronaceae</taxon>
        <taxon>Cyclonatronum</taxon>
    </lineage>
</organism>
<evidence type="ECO:0000313" key="1">
    <source>
        <dbReference type="EMBL" id="AXJ00990.1"/>
    </source>
</evidence>
<keyword evidence="2" id="KW-1185">Reference proteome</keyword>
<dbReference type="AlphaFoldDB" id="A0A345UKI8"/>
<accession>A0A345UKI8</accession>
<name>A0A345UKI8_9BACT</name>
<proteinExistence type="predicted"/>
<gene>
    <name evidence="1" type="ORF">CYPRO_1740</name>
</gene>
<dbReference type="KEGG" id="cprv:CYPRO_1740"/>
<protein>
    <recommendedName>
        <fullName evidence="3">3-methyladenine DNA glycosylase</fullName>
    </recommendedName>
</protein>
<sequence>MDNKPAGSNSEQAMIIQLKNLSRKKWLAQAASHREAVEQLTGGYLQAKSRQAQNPVMDFMFTYYKFRPSKLMQWTPGFGVMLEGATEADGFDDRFFSVTDEGAFLDLNRFPAKKQRGLRWITELLRATASRPPNFGCCGMHEWAMVYEAEDVRHGDFPLRLSPGEIRVLVDNSPVNCSHFDAFRFFTPSARPKNSVQLTRDNMHDYEQPGCLHTNMDLYKWCYKLTPWVPSSLTLQAFRLACEARTLDMQAGPYDLRAIGYSPVCIETEAGRRIYKKRQAELYSKSQPLRDALISVLTQLHDELYHAQHAPEAVL</sequence>
<reference evidence="1 2" key="1">
    <citation type="submission" date="2018-03" db="EMBL/GenBank/DDBJ databases">
        <title>Phenotypic and genomic properties of Cyclonatronum proteinivorum gen. nov., sp. nov., a haloalkaliphilic bacteroidete from soda lakes possessing Na+-translocating rhodopsin.</title>
        <authorList>
            <person name="Toshchakov S.V."/>
            <person name="Korzhenkov A."/>
            <person name="Samarov N.I."/>
            <person name="Kublanov I.V."/>
            <person name="Muntyan M.S."/>
            <person name="Sorokin D.Y."/>
        </authorList>
    </citation>
    <scope>NUCLEOTIDE SEQUENCE [LARGE SCALE GENOMIC DNA]</scope>
    <source>
        <strain evidence="1 2">Omega</strain>
    </source>
</reference>
<dbReference type="EMBL" id="CP027806">
    <property type="protein sequence ID" value="AXJ00990.1"/>
    <property type="molecule type" value="Genomic_DNA"/>
</dbReference>
<evidence type="ECO:0000313" key="2">
    <source>
        <dbReference type="Proteomes" id="UP000254808"/>
    </source>
</evidence>
<dbReference type="Proteomes" id="UP000254808">
    <property type="component" value="Chromosome"/>
</dbReference>
<evidence type="ECO:0008006" key="3">
    <source>
        <dbReference type="Google" id="ProtNLM"/>
    </source>
</evidence>